<dbReference type="SUPFAM" id="SSF81321">
    <property type="entry name" value="Family A G protein-coupled receptor-like"/>
    <property type="match status" value="1"/>
</dbReference>
<keyword evidence="4 6" id="KW-1133">Transmembrane helix</keyword>
<dbReference type="PANTHER" id="PTHR31552">
    <property type="entry name" value="SERPENTINE RECEPTOR CLASS GAMMA"/>
    <property type="match status" value="1"/>
</dbReference>
<evidence type="ECO:0000313" key="7">
    <source>
        <dbReference type="Proteomes" id="UP000887572"/>
    </source>
</evidence>
<feature type="transmembrane region" description="Helical" evidence="6">
    <location>
        <begin position="109"/>
        <end position="137"/>
    </location>
</feature>
<dbReference type="Gene3D" id="1.20.1070.10">
    <property type="entry name" value="Rhodopsin 7-helix transmembrane proteins"/>
    <property type="match status" value="1"/>
</dbReference>
<feature type="transmembrane region" description="Helical" evidence="6">
    <location>
        <begin position="208"/>
        <end position="231"/>
    </location>
</feature>
<comment type="similarity">
    <text evidence="2 6">Belongs to the nematode receptor-like protein srg family.</text>
</comment>
<evidence type="ECO:0000256" key="5">
    <source>
        <dbReference type="ARBA" id="ARBA00023136"/>
    </source>
</evidence>
<dbReference type="WBParaSite" id="Gr19_v10_g1721.t1">
    <property type="protein sequence ID" value="Gr19_v10_g1721.t1"/>
    <property type="gene ID" value="Gr19_v10_g1721"/>
</dbReference>
<reference evidence="8" key="1">
    <citation type="submission" date="2022-11" db="UniProtKB">
        <authorList>
            <consortium name="WormBaseParasite"/>
        </authorList>
    </citation>
    <scope>IDENTIFICATION</scope>
</reference>
<dbReference type="GO" id="GO:0007606">
    <property type="term" value="P:sensory perception of chemical stimulus"/>
    <property type="evidence" value="ECO:0007669"/>
    <property type="project" value="UniProtKB-UniRule"/>
</dbReference>
<accession>A0A914HGQ9</accession>
<feature type="transmembrane region" description="Helical" evidence="6">
    <location>
        <begin position="243"/>
        <end position="263"/>
    </location>
</feature>
<dbReference type="Pfam" id="PF02118">
    <property type="entry name" value="Srg"/>
    <property type="match status" value="1"/>
</dbReference>
<evidence type="ECO:0000256" key="2">
    <source>
        <dbReference type="ARBA" id="ARBA00005692"/>
    </source>
</evidence>
<keyword evidence="5 6" id="KW-0472">Membrane</keyword>
<name>A0A914HGQ9_GLORO</name>
<evidence type="ECO:0000313" key="8">
    <source>
        <dbReference type="WBParaSite" id="Gr19_v10_g1721.t1"/>
    </source>
</evidence>
<keyword evidence="3 6" id="KW-0812">Transmembrane</keyword>
<feature type="transmembrane region" description="Helical" evidence="6">
    <location>
        <begin position="64"/>
        <end position="89"/>
    </location>
</feature>
<dbReference type="Proteomes" id="UP000887572">
    <property type="component" value="Unplaced"/>
</dbReference>
<evidence type="ECO:0000256" key="4">
    <source>
        <dbReference type="ARBA" id="ARBA00022989"/>
    </source>
</evidence>
<organism evidence="7 8">
    <name type="scientific">Globodera rostochiensis</name>
    <name type="common">Golden nematode worm</name>
    <name type="synonym">Heterodera rostochiensis</name>
    <dbReference type="NCBI Taxonomy" id="31243"/>
    <lineage>
        <taxon>Eukaryota</taxon>
        <taxon>Metazoa</taxon>
        <taxon>Ecdysozoa</taxon>
        <taxon>Nematoda</taxon>
        <taxon>Chromadorea</taxon>
        <taxon>Rhabditida</taxon>
        <taxon>Tylenchina</taxon>
        <taxon>Tylenchomorpha</taxon>
        <taxon>Tylenchoidea</taxon>
        <taxon>Heteroderidae</taxon>
        <taxon>Heteroderinae</taxon>
        <taxon>Globodera</taxon>
    </lineage>
</organism>
<dbReference type="InterPro" id="IPR000609">
    <property type="entry name" value="7TM_GPCR_serpentine_rcpt_Srg"/>
</dbReference>
<dbReference type="AlphaFoldDB" id="A0A914HGQ9"/>
<evidence type="ECO:0000256" key="3">
    <source>
        <dbReference type="ARBA" id="ARBA00022692"/>
    </source>
</evidence>
<dbReference type="GO" id="GO:0004888">
    <property type="term" value="F:transmembrane signaling receptor activity"/>
    <property type="evidence" value="ECO:0007669"/>
    <property type="project" value="InterPro"/>
</dbReference>
<comment type="caution">
    <text evidence="6">Lacks conserved residue(s) required for the propagation of feature annotation.</text>
</comment>
<evidence type="ECO:0000256" key="6">
    <source>
        <dbReference type="RuleBase" id="RU280813"/>
    </source>
</evidence>
<keyword evidence="7" id="KW-1185">Reference proteome</keyword>
<sequence length="327" mass="37545">MALYIAEIVTIVRHKKFHKSSFYALFVVRAIPDLLYVLNSFYGMRLPVIIGAVLYPIYSKFPNWMLVMFFFLGGHTLQANNLVTAFILLNRLTAIAMPTKHEKIWQHFVPFITILVYFMPTLFCCPAFKIDAILILNDPNSTTDRSFFVVNDGDETYAFYLIFISAVFSLIFLILCVLLNICTFVAYKLHMKKVRTNENNFDDVEKKLLFYALATFLGHTLVTSMFLIYIITDSKTQAMLIVYYPLIMDTGTVVLSSWLLLWASGTFRQQLIKDFAIIRITNIQNIRVHAIAGPRNNNHRPVGGAVRHQLQTRFSSSVQQQLPAILT</sequence>
<feature type="transmembrane region" description="Helical" evidence="6">
    <location>
        <begin position="157"/>
        <end position="187"/>
    </location>
</feature>
<evidence type="ECO:0000256" key="1">
    <source>
        <dbReference type="ARBA" id="ARBA00004141"/>
    </source>
</evidence>
<protein>
    <recommendedName>
        <fullName evidence="6">Serpentine receptor class gamma</fullName>
    </recommendedName>
</protein>
<comment type="subcellular location">
    <subcellularLocation>
        <location evidence="1">Membrane</location>
        <topology evidence="1">Multi-pass membrane protein</topology>
    </subcellularLocation>
</comment>
<dbReference type="GO" id="GO:0016020">
    <property type="term" value="C:membrane"/>
    <property type="evidence" value="ECO:0007669"/>
    <property type="project" value="UniProtKB-SubCell"/>
</dbReference>
<proteinExistence type="inferred from homology"/>
<dbReference type="PANTHER" id="PTHR31552:SF8">
    <property type="entry name" value="SERPENTINE RECEPTOR CLASS GAMMA"/>
    <property type="match status" value="1"/>
</dbReference>